<sequence>MEKNRSSNNDSESGGYPVSRNIGGRSALGGQYGRKARIFRQRADQAVAPMVAQILVESQLIEYEDGFKVSKKSCVPPNLPTAMDNREMFGKSGIKRGSEIWDYFDIIFKNLVVVISFFPGGTPTNNVTTTDGGHHYGHRRSPQSRQTYSSSSYFLLKFGVLLVAVLLSATWFISARNNNAQNSGLSPPPHTKIQPGPEVGDILANKLAPSGTTTPGPDLFEGATTTTTTTAANHAGDGLTLPPESVFHQRKITFCFDDDTETLLESIDLF</sequence>
<proteinExistence type="predicted"/>
<keyword evidence="4" id="KW-1185">Reference proteome</keyword>
<dbReference type="AlphaFoldDB" id="A0A226DKX8"/>
<gene>
    <name evidence="3" type="ORF">Fcan01_19502</name>
</gene>
<accession>A0A226DKX8</accession>
<keyword evidence="2" id="KW-0472">Membrane</keyword>
<evidence type="ECO:0000256" key="2">
    <source>
        <dbReference type="SAM" id="Phobius"/>
    </source>
</evidence>
<organism evidence="3 4">
    <name type="scientific">Folsomia candida</name>
    <name type="common">Springtail</name>
    <dbReference type="NCBI Taxonomy" id="158441"/>
    <lineage>
        <taxon>Eukaryota</taxon>
        <taxon>Metazoa</taxon>
        <taxon>Ecdysozoa</taxon>
        <taxon>Arthropoda</taxon>
        <taxon>Hexapoda</taxon>
        <taxon>Collembola</taxon>
        <taxon>Entomobryomorpha</taxon>
        <taxon>Isotomoidea</taxon>
        <taxon>Isotomidae</taxon>
        <taxon>Proisotominae</taxon>
        <taxon>Folsomia</taxon>
    </lineage>
</organism>
<keyword evidence="2" id="KW-1133">Transmembrane helix</keyword>
<evidence type="ECO:0000256" key="1">
    <source>
        <dbReference type="SAM" id="MobiDB-lite"/>
    </source>
</evidence>
<comment type="caution">
    <text evidence="3">The sequence shown here is derived from an EMBL/GenBank/DDBJ whole genome shotgun (WGS) entry which is preliminary data.</text>
</comment>
<name>A0A226DKX8_FOLCA</name>
<feature type="transmembrane region" description="Helical" evidence="2">
    <location>
        <begin position="154"/>
        <end position="173"/>
    </location>
</feature>
<evidence type="ECO:0000313" key="4">
    <source>
        <dbReference type="Proteomes" id="UP000198287"/>
    </source>
</evidence>
<protein>
    <submittedName>
        <fullName evidence="3">Uncharacterized protein</fullName>
    </submittedName>
</protein>
<dbReference type="EMBL" id="LNIX01000017">
    <property type="protein sequence ID" value="OXA45780.1"/>
    <property type="molecule type" value="Genomic_DNA"/>
</dbReference>
<dbReference type="Proteomes" id="UP000198287">
    <property type="component" value="Unassembled WGS sequence"/>
</dbReference>
<feature type="region of interest" description="Disordered" evidence="1">
    <location>
        <begin position="1"/>
        <end position="22"/>
    </location>
</feature>
<feature type="region of interest" description="Disordered" evidence="1">
    <location>
        <begin position="180"/>
        <end position="224"/>
    </location>
</feature>
<reference evidence="3 4" key="1">
    <citation type="submission" date="2015-12" db="EMBL/GenBank/DDBJ databases">
        <title>The genome of Folsomia candida.</title>
        <authorList>
            <person name="Faddeeva A."/>
            <person name="Derks M.F."/>
            <person name="Anvar Y."/>
            <person name="Smit S."/>
            <person name="Van Straalen N."/>
            <person name="Roelofs D."/>
        </authorList>
    </citation>
    <scope>NUCLEOTIDE SEQUENCE [LARGE SCALE GENOMIC DNA]</scope>
    <source>
        <strain evidence="3 4">VU population</strain>
        <tissue evidence="3">Whole body</tissue>
    </source>
</reference>
<feature type="compositionally biased region" description="Polar residues" evidence="1">
    <location>
        <begin position="1"/>
        <end position="12"/>
    </location>
</feature>
<feature type="region of interest" description="Disordered" evidence="1">
    <location>
        <begin position="126"/>
        <end position="145"/>
    </location>
</feature>
<evidence type="ECO:0000313" key="3">
    <source>
        <dbReference type="EMBL" id="OXA45780.1"/>
    </source>
</evidence>
<keyword evidence="2" id="KW-0812">Transmembrane</keyword>